<organism evidence="2 3">
    <name type="scientific">Channa striata</name>
    <name type="common">Snakehead murrel</name>
    <name type="synonym">Ophicephalus striatus</name>
    <dbReference type="NCBI Taxonomy" id="64152"/>
    <lineage>
        <taxon>Eukaryota</taxon>
        <taxon>Metazoa</taxon>
        <taxon>Chordata</taxon>
        <taxon>Craniata</taxon>
        <taxon>Vertebrata</taxon>
        <taxon>Euteleostomi</taxon>
        <taxon>Actinopterygii</taxon>
        <taxon>Neopterygii</taxon>
        <taxon>Teleostei</taxon>
        <taxon>Neoteleostei</taxon>
        <taxon>Acanthomorphata</taxon>
        <taxon>Anabantaria</taxon>
        <taxon>Anabantiformes</taxon>
        <taxon>Channoidei</taxon>
        <taxon>Channidae</taxon>
        <taxon>Channa</taxon>
    </lineage>
</organism>
<protein>
    <recommendedName>
        <fullName evidence="1">B30.2/SPRY domain-containing protein</fullName>
    </recommendedName>
</protein>
<evidence type="ECO:0000313" key="3">
    <source>
        <dbReference type="Proteomes" id="UP001187415"/>
    </source>
</evidence>
<accession>A0AA88NRJ1</accession>
<dbReference type="Gene3D" id="2.60.120.920">
    <property type="match status" value="1"/>
</dbReference>
<comment type="caution">
    <text evidence="2">The sequence shown here is derived from an EMBL/GenBank/DDBJ whole genome shotgun (WGS) entry which is preliminary data.</text>
</comment>
<dbReference type="InterPro" id="IPR003879">
    <property type="entry name" value="Butyrophylin_SPRY"/>
</dbReference>
<dbReference type="InterPro" id="IPR003877">
    <property type="entry name" value="SPRY_dom"/>
</dbReference>
<dbReference type="SMART" id="SM00589">
    <property type="entry name" value="PRY"/>
    <property type="match status" value="1"/>
</dbReference>
<dbReference type="InterPro" id="IPR006574">
    <property type="entry name" value="PRY"/>
</dbReference>
<dbReference type="InterPro" id="IPR001870">
    <property type="entry name" value="B30.2/SPRY"/>
</dbReference>
<dbReference type="Pfam" id="PF13765">
    <property type="entry name" value="PRY"/>
    <property type="match status" value="1"/>
</dbReference>
<proteinExistence type="predicted"/>
<keyword evidence="3" id="KW-1185">Reference proteome</keyword>
<evidence type="ECO:0000259" key="1">
    <source>
        <dbReference type="PROSITE" id="PS50188"/>
    </source>
</evidence>
<dbReference type="InterPro" id="IPR013320">
    <property type="entry name" value="ConA-like_dom_sf"/>
</dbReference>
<dbReference type="Proteomes" id="UP001187415">
    <property type="component" value="Unassembled WGS sequence"/>
</dbReference>
<reference evidence="2" key="1">
    <citation type="submission" date="2023-07" db="EMBL/GenBank/DDBJ databases">
        <title>Chromosome-level Genome Assembly of Striped Snakehead (Channa striata).</title>
        <authorList>
            <person name="Liu H."/>
        </authorList>
    </citation>
    <scope>NUCLEOTIDE SEQUENCE</scope>
    <source>
        <strain evidence="2">Gz</strain>
        <tissue evidence="2">Muscle</tissue>
    </source>
</reference>
<gene>
    <name evidence="2" type="ORF">Q5P01_001082</name>
</gene>
<dbReference type="PRINTS" id="PR01407">
    <property type="entry name" value="BUTYPHLNCDUF"/>
</dbReference>
<name>A0AA88NRJ1_CHASR</name>
<dbReference type="InterPro" id="IPR050143">
    <property type="entry name" value="TRIM/RBCC"/>
</dbReference>
<dbReference type="EMBL" id="JAUPFM010000001">
    <property type="protein sequence ID" value="KAK2861549.1"/>
    <property type="molecule type" value="Genomic_DNA"/>
</dbReference>
<dbReference type="PROSITE" id="PS50188">
    <property type="entry name" value="B302_SPRY"/>
    <property type="match status" value="1"/>
</dbReference>
<dbReference type="Pfam" id="PF00622">
    <property type="entry name" value="SPRY"/>
    <property type="match status" value="1"/>
</dbReference>
<dbReference type="AlphaFoldDB" id="A0AA88NRJ1"/>
<dbReference type="SUPFAM" id="SSF49899">
    <property type="entry name" value="Concanavalin A-like lectins/glucanases"/>
    <property type="match status" value="1"/>
</dbReference>
<dbReference type="InterPro" id="IPR043136">
    <property type="entry name" value="B30.2/SPRY_sf"/>
</dbReference>
<sequence length="170" mass="19007">MKDVVSYTPVVLDPNTAGRLILSEDLTSVRLGDKHQFPHNPERFNSCSVVGSEGFISGTHSWDVDVGGSTNWTLGVIEESVWRKGYVLYSIWGVAFFGGSYKTSSPTAPQTDLPVNPLRRIRVTLDWTEGKLRFIDSKTNTHIHTFTHTFTERIILPEQVSVTVGHSSWT</sequence>
<evidence type="ECO:0000313" key="2">
    <source>
        <dbReference type="EMBL" id="KAK2861549.1"/>
    </source>
</evidence>
<feature type="domain" description="B30.2/SPRY" evidence="1">
    <location>
        <begin position="1"/>
        <end position="170"/>
    </location>
</feature>
<dbReference type="PANTHER" id="PTHR24103">
    <property type="entry name" value="E3 UBIQUITIN-PROTEIN LIGASE TRIM"/>
    <property type="match status" value="1"/>
</dbReference>